<dbReference type="InterPro" id="IPR014555">
    <property type="entry name" value="RecF-like"/>
</dbReference>
<gene>
    <name evidence="2" type="ORF">GBAR_LOCUS27317</name>
</gene>
<comment type="caution">
    <text evidence="2">The sequence shown here is derived from an EMBL/GenBank/DDBJ whole genome shotgun (WGS) entry which is preliminary data.</text>
</comment>
<dbReference type="Proteomes" id="UP001174909">
    <property type="component" value="Unassembled WGS sequence"/>
</dbReference>
<proteinExistence type="predicted"/>
<dbReference type="Pfam" id="PF13304">
    <property type="entry name" value="AAA_21"/>
    <property type="match status" value="1"/>
</dbReference>
<organism evidence="2 3">
    <name type="scientific">Geodia barretti</name>
    <name type="common">Barrett's horny sponge</name>
    <dbReference type="NCBI Taxonomy" id="519541"/>
    <lineage>
        <taxon>Eukaryota</taxon>
        <taxon>Metazoa</taxon>
        <taxon>Porifera</taxon>
        <taxon>Demospongiae</taxon>
        <taxon>Heteroscleromorpha</taxon>
        <taxon>Tetractinellida</taxon>
        <taxon>Astrophorina</taxon>
        <taxon>Geodiidae</taxon>
        <taxon>Geodia</taxon>
    </lineage>
</organism>
<feature type="domain" description="ATPase AAA-type core" evidence="1">
    <location>
        <begin position="27"/>
        <end position="346"/>
    </location>
</feature>
<dbReference type="PANTHER" id="PTHR40396">
    <property type="entry name" value="ATPASE-LIKE PROTEIN"/>
    <property type="match status" value="1"/>
</dbReference>
<dbReference type="AlphaFoldDB" id="A0AA35XFJ1"/>
<accession>A0AA35XFJ1</accession>
<dbReference type="PANTHER" id="PTHR40396:SF1">
    <property type="entry name" value="ATPASE AAA-TYPE CORE DOMAIN-CONTAINING PROTEIN"/>
    <property type="match status" value="1"/>
</dbReference>
<dbReference type="SUPFAM" id="SSF52540">
    <property type="entry name" value="P-loop containing nucleoside triphosphate hydrolases"/>
    <property type="match status" value="1"/>
</dbReference>
<keyword evidence="3" id="KW-1185">Reference proteome</keyword>
<evidence type="ECO:0000313" key="2">
    <source>
        <dbReference type="EMBL" id="CAI8049600.1"/>
    </source>
</evidence>
<dbReference type="InterPro" id="IPR003959">
    <property type="entry name" value="ATPase_AAA_core"/>
</dbReference>
<dbReference type="Gene3D" id="3.40.50.300">
    <property type="entry name" value="P-loop containing nucleotide triphosphate hydrolases"/>
    <property type="match status" value="2"/>
</dbReference>
<dbReference type="GO" id="GO:0016887">
    <property type="term" value="F:ATP hydrolysis activity"/>
    <property type="evidence" value="ECO:0007669"/>
    <property type="project" value="InterPro"/>
</dbReference>
<dbReference type="PIRSF" id="PIRSF029347">
    <property type="entry name" value="RecF"/>
    <property type="match status" value="1"/>
</dbReference>
<reference evidence="2" key="1">
    <citation type="submission" date="2023-03" db="EMBL/GenBank/DDBJ databases">
        <authorList>
            <person name="Steffen K."/>
            <person name="Cardenas P."/>
        </authorList>
    </citation>
    <scope>NUCLEOTIDE SEQUENCE</scope>
</reference>
<dbReference type="EMBL" id="CASHTH010003804">
    <property type="protein sequence ID" value="CAI8049600.1"/>
    <property type="molecule type" value="Genomic_DNA"/>
</dbReference>
<evidence type="ECO:0000313" key="3">
    <source>
        <dbReference type="Proteomes" id="UP001174909"/>
    </source>
</evidence>
<dbReference type="InterPro" id="IPR027417">
    <property type="entry name" value="P-loop_NTPase"/>
</dbReference>
<protein>
    <recommendedName>
        <fullName evidence="1">ATPase AAA-type core domain-containing protein</fullName>
    </recommendedName>
</protein>
<evidence type="ECO:0000259" key="1">
    <source>
        <dbReference type="Pfam" id="PF13304"/>
    </source>
</evidence>
<name>A0AA35XFJ1_GEOBA</name>
<sequence length="400" mass="44862">MANMLINSLHLKNILSFKDTKLDLQPLNVLIGPNGSGKSNLVDLIGLLKAVPNDIAEFLRSNGPTGDWIWKGSGWEETPFQLAEVEARFDNQGHPFGYELELVIRNDRVHSLNERLDLMAGDRKHAYANPFFQTSNESARLWPARPDGTLADHSDEPVQVDISRGKSVLSEIRDPADYPALTETARVLSAIKVYRNWYVGRDSPVRRPQRTDGDPNFLEEDFGNLALVINDLLGRRLEPSLDSHLKRFYESYESLHARIFGNTVELIVNETGMSGALPASRLSDGTIRFIALLAILCHPKPPPLICIEEPEIAMHPDSLDLVVELLLEASQRTQLIVTTHSPWLIDRLSAEPDSVVVCERDRHPADGTQFKRFTRAELEDWLEDQPLGEVWMAGAMGGVH</sequence>
<dbReference type="GO" id="GO:0005524">
    <property type="term" value="F:ATP binding"/>
    <property type="evidence" value="ECO:0007669"/>
    <property type="project" value="InterPro"/>
</dbReference>